<reference evidence="1 2" key="1">
    <citation type="submission" date="2019-03" db="EMBL/GenBank/DDBJ databases">
        <title>Nematode-trapping fungi genome.</title>
        <authorList>
            <person name="Vidal-Diez De Ulzurrun G."/>
        </authorList>
    </citation>
    <scope>NUCLEOTIDE SEQUENCE [LARGE SCALE GENOMIC DNA]</scope>
    <source>
        <strain evidence="1 2">TWF154</strain>
    </source>
</reference>
<dbReference type="EMBL" id="SOZJ01000008">
    <property type="protein sequence ID" value="TGJ63145.1"/>
    <property type="molecule type" value="Genomic_DNA"/>
</dbReference>
<evidence type="ECO:0000313" key="1">
    <source>
        <dbReference type="EMBL" id="TGJ63145.1"/>
    </source>
</evidence>
<comment type="caution">
    <text evidence="1">The sequence shown here is derived from an EMBL/GenBank/DDBJ whole genome shotgun (WGS) entry which is preliminary data.</text>
</comment>
<dbReference type="Proteomes" id="UP000297595">
    <property type="component" value="Unassembled WGS sequence"/>
</dbReference>
<gene>
    <name evidence="1" type="ORF">EYR41_011086</name>
</gene>
<organism evidence="1 2">
    <name type="scientific">Orbilia oligospora</name>
    <name type="common">Nematode-trapping fungus</name>
    <name type="synonym">Arthrobotrys oligospora</name>
    <dbReference type="NCBI Taxonomy" id="2813651"/>
    <lineage>
        <taxon>Eukaryota</taxon>
        <taxon>Fungi</taxon>
        <taxon>Dikarya</taxon>
        <taxon>Ascomycota</taxon>
        <taxon>Pezizomycotina</taxon>
        <taxon>Orbiliomycetes</taxon>
        <taxon>Orbiliales</taxon>
        <taxon>Orbiliaceae</taxon>
        <taxon>Orbilia</taxon>
    </lineage>
</organism>
<dbReference type="AlphaFoldDB" id="A0A8H2DME8"/>
<proteinExistence type="predicted"/>
<name>A0A8H2DME8_ORBOL</name>
<sequence length="161" mass="18922">MHARRERPPKCGRRWWLVGGKVGPLDKNWVLKPEEGLENVYQILGSLGQSCVGIRRISVKGRLFTKRIANSNLLRRGMANAVDRSLIDDKLRKLNTRRKRRSYLIGMLFSYLSRYARGLVPASRFFLGIDIVRYDRLIVFSEFPLSFAMQGYRTDRKRWKF</sequence>
<evidence type="ECO:0000313" key="2">
    <source>
        <dbReference type="Proteomes" id="UP000297595"/>
    </source>
</evidence>
<accession>A0A8H2DME8</accession>
<protein>
    <submittedName>
        <fullName evidence="1">Uncharacterized protein</fullName>
    </submittedName>
</protein>